<dbReference type="SUPFAM" id="SSF88659">
    <property type="entry name" value="Sigma3 and sigma4 domains of RNA polymerase sigma factors"/>
    <property type="match status" value="1"/>
</dbReference>
<dbReference type="GO" id="GO:0006352">
    <property type="term" value="P:DNA-templated transcription initiation"/>
    <property type="evidence" value="ECO:0007669"/>
    <property type="project" value="InterPro"/>
</dbReference>
<sequence>MNKNLNDRLVGLQKHLSSFAMSLTLNKEEAEDLMQETNLKVLDNQEKYVDNSNFKGWVFTIMRNIFINNYRRSSRVRTIVDTTDDLYHLNLPQNSGYDSPESAYGVKEITAVINSFPEELRKPFSMYVAGYKYEEIADEMQIPLGTVKSRIFFARKRLKSLLSDYVGKY</sequence>
<dbReference type="InterPro" id="IPR013249">
    <property type="entry name" value="RNA_pol_sigma70_r4_t2"/>
</dbReference>
<dbReference type="EMBL" id="DVMS01000062">
    <property type="protein sequence ID" value="HIU38472.1"/>
    <property type="molecule type" value="Genomic_DNA"/>
</dbReference>
<evidence type="ECO:0000259" key="7">
    <source>
        <dbReference type="Pfam" id="PF08281"/>
    </source>
</evidence>
<keyword evidence="2" id="KW-0805">Transcription regulation</keyword>
<reference evidence="8" key="1">
    <citation type="submission" date="2020-10" db="EMBL/GenBank/DDBJ databases">
        <authorList>
            <person name="Gilroy R."/>
        </authorList>
    </citation>
    <scope>NUCLEOTIDE SEQUENCE</scope>
    <source>
        <strain evidence="8">17073</strain>
    </source>
</reference>
<organism evidence="8 9">
    <name type="scientific">Candidatus Limisoma intestinavium</name>
    <dbReference type="NCBI Taxonomy" id="2840856"/>
    <lineage>
        <taxon>Bacteria</taxon>
        <taxon>Pseudomonadati</taxon>
        <taxon>Bacteroidota</taxon>
        <taxon>Bacteroidia</taxon>
        <taxon>Bacteroidales</taxon>
        <taxon>Candidatus Limisoma</taxon>
    </lineage>
</organism>
<dbReference type="Pfam" id="PF04542">
    <property type="entry name" value="Sigma70_r2"/>
    <property type="match status" value="1"/>
</dbReference>
<dbReference type="AlphaFoldDB" id="A0A9D1LH40"/>
<dbReference type="InterPro" id="IPR014284">
    <property type="entry name" value="RNA_pol_sigma-70_dom"/>
</dbReference>
<accession>A0A9D1LH40</accession>
<dbReference type="Pfam" id="PF08281">
    <property type="entry name" value="Sigma70_r4_2"/>
    <property type="match status" value="1"/>
</dbReference>
<evidence type="ECO:0000256" key="3">
    <source>
        <dbReference type="ARBA" id="ARBA00023082"/>
    </source>
</evidence>
<comment type="caution">
    <text evidence="8">The sequence shown here is derived from an EMBL/GenBank/DDBJ whole genome shotgun (WGS) entry which is preliminary data.</text>
</comment>
<evidence type="ECO:0000313" key="9">
    <source>
        <dbReference type="Proteomes" id="UP000824076"/>
    </source>
</evidence>
<dbReference type="InterPro" id="IPR013325">
    <property type="entry name" value="RNA_pol_sigma_r2"/>
</dbReference>
<dbReference type="InterPro" id="IPR007627">
    <property type="entry name" value="RNA_pol_sigma70_r2"/>
</dbReference>
<keyword evidence="3" id="KW-0731">Sigma factor</keyword>
<feature type="coiled-coil region" evidence="5">
    <location>
        <begin position="20"/>
        <end position="47"/>
    </location>
</feature>
<dbReference type="CDD" id="cd06171">
    <property type="entry name" value="Sigma70_r4"/>
    <property type="match status" value="1"/>
</dbReference>
<dbReference type="GO" id="GO:0016987">
    <property type="term" value="F:sigma factor activity"/>
    <property type="evidence" value="ECO:0007669"/>
    <property type="project" value="UniProtKB-KW"/>
</dbReference>
<name>A0A9D1LH40_9BACT</name>
<keyword evidence="4" id="KW-0804">Transcription</keyword>
<evidence type="ECO:0000256" key="4">
    <source>
        <dbReference type="ARBA" id="ARBA00023163"/>
    </source>
</evidence>
<dbReference type="PANTHER" id="PTHR43133:SF25">
    <property type="entry name" value="RNA POLYMERASE SIGMA FACTOR RFAY-RELATED"/>
    <property type="match status" value="1"/>
</dbReference>
<proteinExistence type="inferred from homology"/>
<dbReference type="NCBIfam" id="TIGR02937">
    <property type="entry name" value="sigma70-ECF"/>
    <property type="match status" value="1"/>
</dbReference>
<reference evidence="8" key="2">
    <citation type="journal article" date="2021" name="PeerJ">
        <title>Extensive microbial diversity within the chicken gut microbiome revealed by metagenomics and culture.</title>
        <authorList>
            <person name="Gilroy R."/>
            <person name="Ravi A."/>
            <person name="Getino M."/>
            <person name="Pursley I."/>
            <person name="Horton D.L."/>
            <person name="Alikhan N.F."/>
            <person name="Baker D."/>
            <person name="Gharbi K."/>
            <person name="Hall N."/>
            <person name="Watson M."/>
            <person name="Adriaenssens E.M."/>
            <person name="Foster-Nyarko E."/>
            <person name="Jarju S."/>
            <person name="Secka A."/>
            <person name="Antonio M."/>
            <person name="Oren A."/>
            <person name="Chaudhuri R.R."/>
            <person name="La Ragione R."/>
            <person name="Hildebrand F."/>
            <person name="Pallen M.J."/>
        </authorList>
    </citation>
    <scope>NUCLEOTIDE SEQUENCE</scope>
    <source>
        <strain evidence="8">17073</strain>
    </source>
</reference>
<dbReference type="GO" id="GO:0003677">
    <property type="term" value="F:DNA binding"/>
    <property type="evidence" value="ECO:0007669"/>
    <property type="project" value="InterPro"/>
</dbReference>
<dbReference type="InterPro" id="IPR039425">
    <property type="entry name" value="RNA_pol_sigma-70-like"/>
</dbReference>
<evidence type="ECO:0000313" key="8">
    <source>
        <dbReference type="EMBL" id="HIU38472.1"/>
    </source>
</evidence>
<dbReference type="InterPro" id="IPR036388">
    <property type="entry name" value="WH-like_DNA-bd_sf"/>
</dbReference>
<evidence type="ECO:0000259" key="6">
    <source>
        <dbReference type="Pfam" id="PF04542"/>
    </source>
</evidence>
<evidence type="ECO:0000256" key="1">
    <source>
        <dbReference type="ARBA" id="ARBA00010641"/>
    </source>
</evidence>
<dbReference type="Gene3D" id="1.10.1740.10">
    <property type="match status" value="1"/>
</dbReference>
<dbReference type="SUPFAM" id="SSF88946">
    <property type="entry name" value="Sigma2 domain of RNA polymerase sigma factors"/>
    <property type="match status" value="1"/>
</dbReference>
<evidence type="ECO:0000256" key="2">
    <source>
        <dbReference type="ARBA" id="ARBA00023015"/>
    </source>
</evidence>
<keyword evidence="5" id="KW-0175">Coiled coil</keyword>
<evidence type="ECO:0000256" key="5">
    <source>
        <dbReference type="SAM" id="Coils"/>
    </source>
</evidence>
<dbReference type="Proteomes" id="UP000824076">
    <property type="component" value="Unassembled WGS sequence"/>
</dbReference>
<feature type="domain" description="RNA polymerase sigma factor 70 region 4 type 2" evidence="7">
    <location>
        <begin position="108"/>
        <end position="158"/>
    </location>
</feature>
<protein>
    <submittedName>
        <fullName evidence="8">Sigma-70 family RNA polymerase sigma factor</fullName>
    </submittedName>
</protein>
<dbReference type="PANTHER" id="PTHR43133">
    <property type="entry name" value="RNA POLYMERASE ECF-TYPE SIGMA FACTO"/>
    <property type="match status" value="1"/>
</dbReference>
<feature type="domain" description="RNA polymerase sigma-70 region 2" evidence="6">
    <location>
        <begin position="13"/>
        <end position="75"/>
    </location>
</feature>
<gene>
    <name evidence="8" type="ORF">IAD18_02255</name>
</gene>
<comment type="similarity">
    <text evidence="1">Belongs to the sigma-70 factor family. ECF subfamily.</text>
</comment>
<dbReference type="Gene3D" id="1.10.10.10">
    <property type="entry name" value="Winged helix-like DNA-binding domain superfamily/Winged helix DNA-binding domain"/>
    <property type="match status" value="1"/>
</dbReference>
<dbReference type="InterPro" id="IPR013324">
    <property type="entry name" value="RNA_pol_sigma_r3/r4-like"/>
</dbReference>